<reference evidence="15" key="1">
    <citation type="submission" date="2025-08" db="UniProtKB">
        <authorList>
            <consortium name="Ensembl"/>
        </authorList>
    </citation>
    <scope>IDENTIFICATION</scope>
</reference>
<evidence type="ECO:0000256" key="2">
    <source>
        <dbReference type="ARBA" id="ARBA00012486"/>
    </source>
</evidence>
<evidence type="ECO:0000256" key="13">
    <source>
        <dbReference type="SAM" id="Phobius"/>
    </source>
</evidence>
<evidence type="ECO:0000256" key="4">
    <source>
        <dbReference type="ARBA" id="ARBA00022692"/>
    </source>
</evidence>
<evidence type="ECO:0000256" key="8">
    <source>
        <dbReference type="ARBA" id="ARBA00022840"/>
    </source>
</evidence>
<comment type="function">
    <text evidence="11">Catalyzes the covalent attachment of ubiquitin to other proteins. Seems to function in the selective degradation of misfolded membrane proteins from the endoplasmic reticulum (ERAD). In cooperation with the GATOR2 complex, catalyzes 'Lys-6'-linked ubiquitination of NPRL2.</text>
</comment>
<dbReference type="PANTHER" id="PTHR24067">
    <property type="entry name" value="UBIQUITIN-CONJUGATING ENZYME E2"/>
    <property type="match status" value="1"/>
</dbReference>
<dbReference type="Pfam" id="PF00179">
    <property type="entry name" value="UQ_con"/>
    <property type="match status" value="1"/>
</dbReference>
<evidence type="ECO:0000256" key="3">
    <source>
        <dbReference type="ARBA" id="ARBA00022679"/>
    </source>
</evidence>
<keyword evidence="5" id="KW-0547">Nucleotide-binding</keyword>
<keyword evidence="7" id="KW-0256">Endoplasmic reticulum</keyword>
<dbReference type="Gene3D" id="3.10.110.10">
    <property type="entry name" value="Ubiquitin Conjugating Enzyme"/>
    <property type="match status" value="1"/>
</dbReference>
<evidence type="ECO:0000256" key="10">
    <source>
        <dbReference type="ARBA" id="ARBA00023136"/>
    </source>
</evidence>
<dbReference type="PROSITE" id="PS50127">
    <property type="entry name" value="UBC_2"/>
    <property type="match status" value="1"/>
</dbReference>
<evidence type="ECO:0000256" key="11">
    <source>
        <dbReference type="ARBA" id="ARBA00054775"/>
    </source>
</evidence>
<dbReference type="FunFam" id="3.10.110.10:FF:000023">
    <property type="entry name" value="Ubiquitin-conjugating enzyme E2 J2"/>
    <property type="match status" value="1"/>
</dbReference>
<keyword evidence="3" id="KW-0808">Transferase</keyword>
<dbReference type="InterPro" id="IPR000608">
    <property type="entry name" value="UBC"/>
</dbReference>
<dbReference type="SUPFAM" id="SSF54495">
    <property type="entry name" value="UBC-like"/>
    <property type="match status" value="1"/>
</dbReference>
<dbReference type="Ensembl" id="ENSCCRT00015111411.1">
    <property type="protein sequence ID" value="ENSCCRP00015107978.1"/>
    <property type="gene ID" value="ENSCCRG00015042920.1"/>
</dbReference>
<evidence type="ECO:0000256" key="7">
    <source>
        <dbReference type="ARBA" id="ARBA00022824"/>
    </source>
</evidence>
<proteinExistence type="predicted"/>
<feature type="domain" description="UBC core" evidence="14">
    <location>
        <begin position="17"/>
        <end position="167"/>
    </location>
</feature>
<evidence type="ECO:0000256" key="5">
    <source>
        <dbReference type="ARBA" id="ARBA00022741"/>
    </source>
</evidence>
<sequence length="237" mass="27084">MHLICMSVGGNRKMTMTATLRLKQDYLRIRKEPVPYICAEPLPSNILEWHFVIRGPEKTPYKGGYYHGKLIFPQEFPFKPPGIYMLTPNGRFMCNTRLCLSISDFHPDTWNPAWSVSTILTALLSFMVENIPTLGSIETSDFTKRQLSLQSLAFNLKDRVVCELFPEVVEEIKVKQRTQKDFCVPPHTGHVARRKPNLRGALANLCVIAGLVVCVYTVKFVCYIIQARTENRPESSF</sequence>
<keyword evidence="4 13" id="KW-0812">Transmembrane</keyword>
<feature type="transmembrane region" description="Helical" evidence="13">
    <location>
        <begin position="202"/>
        <end position="226"/>
    </location>
</feature>
<keyword evidence="8" id="KW-0067">ATP-binding</keyword>
<protein>
    <recommendedName>
        <fullName evidence="12">Ubiquitin-conjugating enzyme E2 J2</fullName>
        <ecNumber evidence="2">2.3.2.23</ecNumber>
    </recommendedName>
</protein>
<evidence type="ECO:0000313" key="15">
    <source>
        <dbReference type="Ensembl" id="ENSCCRP00015107978.1"/>
    </source>
</evidence>
<evidence type="ECO:0000313" key="16">
    <source>
        <dbReference type="Proteomes" id="UP000694700"/>
    </source>
</evidence>
<name>A0A8C2AN43_CYPCA</name>
<keyword evidence="9 13" id="KW-1133">Transmembrane helix</keyword>
<dbReference type="SMART" id="SM00212">
    <property type="entry name" value="UBCc"/>
    <property type="match status" value="1"/>
</dbReference>
<evidence type="ECO:0000256" key="1">
    <source>
        <dbReference type="ARBA" id="ARBA00004586"/>
    </source>
</evidence>
<organism evidence="15 16">
    <name type="scientific">Cyprinus carpio</name>
    <name type="common">Common carp</name>
    <dbReference type="NCBI Taxonomy" id="7962"/>
    <lineage>
        <taxon>Eukaryota</taxon>
        <taxon>Metazoa</taxon>
        <taxon>Chordata</taxon>
        <taxon>Craniata</taxon>
        <taxon>Vertebrata</taxon>
        <taxon>Euteleostomi</taxon>
        <taxon>Actinopterygii</taxon>
        <taxon>Neopterygii</taxon>
        <taxon>Teleostei</taxon>
        <taxon>Ostariophysi</taxon>
        <taxon>Cypriniformes</taxon>
        <taxon>Cyprinidae</taxon>
        <taxon>Cyprininae</taxon>
        <taxon>Cyprinus</taxon>
    </lineage>
</organism>
<dbReference type="AlphaFoldDB" id="A0A8C2AN43"/>
<evidence type="ECO:0000256" key="12">
    <source>
        <dbReference type="ARBA" id="ARBA00073320"/>
    </source>
</evidence>
<dbReference type="GO" id="GO:0005524">
    <property type="term" value="F:ATP binding"/>
    <property type="evidence" value="ECO:0007669"/>
    <property type="project" value="UniProtKB-KW"/>
</dbReference>
<accession>A0A8C2AN43</accession>
<keyword evidence="10 13" id="KW-0472">Membrane</keyword>
<dbReference type="GO" id="GO:0061631">
    <property type="term" value="F:ubiquitin conjugating enzyme activity"/>
    <property type="evidence" value="ECO:0007669"/>
    <property type="project" value="UniProtKB-EC"/>
</dbReference>
<evidence type="ECO:0000256" key="6">
    <source>
        <dbReference type="ARBA" id="ARBA00022786"/>
    </source>
</evidence>
<evidence type="ECO:0000259" key="14">
    <source>
        <dbReference type="PROSITE" id="PS50127"/>
    </source>
</evidence>
<evidence type="ECO:0000256" key="9">
    <source>
        <dbReference type="ARBA" id="ARBA00022989"/>
    </source>
</evidence>
<dbReference type="InterPro" id="IPR016135">
    <property type="entry name" value="UBQ-conjugating_enzyme/RWD"/>
</dbReference>
<dbReference type="CDD" id="cd23799">
    <property type="entry name" value="UBCc_UBE2J"/>
    <property type="match status" value="1"/>
</dbReference>
<comment type="subcellular location">
    <subcellularLocation>
        <location evidence="1">Endoplasmic reticulum membrane</location>
    </subcellularLocation>
</comment>
<dbReference type="GO" id="GO:0005789">
    <property type="term" value="C:endoplasmic reticulum membrane"/>
    <property type="evidence" value="ECO:0007669"/>
    <property type="project" value="UniProtKB-SubCell"/>
</dbReference>
<keyword evidence="6" id="KW-0833">Ubl conjugation pathway</keyword>
<dbReference type="Proteomes" id="UP000694700">
    <property type="component" value="Unplaced"/>
</dbReference>
<dbReference type="EC" id="2.3.2.23" evidence="2"/>
<dbReference type="InterPro" id="IPR050113">
    <property type="entry name" value="Ub_conjugating_enzyme"/>
</dbReference>